<organism evidence="6 7">
    <name type="scientific">Gilliamella apis</name>
    <dbReference type="NCBI Taxonomy" id="1970738"/>
    <lineage>
        <taxon>Bacteria</taxon>
        <taxon>Pseudomonadati</taxon>
        <taxon>Pseudomonadota</taxon>
        <taxon>Gammaproteobacteria</taxon>
        <taxon>Orbales</taxon>
        <taxon>Orbaceae</taxon>
        <taxon>Gilliamella</taxon>
    </lineage>
</organism>
<sequence>MFDDDRFITTNRLISGYQLAKFHTFEAVARYNSFMRAAEELCITPSAVSHQINKLEEELNFKLFNRFHRRIELTPDGENLFNILKKSLSILNKEIFEIKSQELIGPLTIYSRPSFAQGWLVPRISEFNKKHPYIILNILTGNEIINFDRHRIDLAIYFDDLEYNDLDVYHLMNETIVPVCSPQYAEYHQLTENIENLKNCLIIHDNQAWGYDTNFDEWQSWVKHFNIDLDFEDLPTMLFDRSDLAIVAAINHSGIAMGRKHIINKYVESKELVTPFPNMTLTCKQRYYVVSASKGRNPKVKAFVRWLKENLAEQSVENAISNLAKTKE</sequence>
<evidence type="ECO:0000256" key="3">
    <source>
        <dbReference type="ARBA" id="ARBA00023125"/>
    </source>
</evidence>
<dbReference type="Proteomes" id="UP000194968">
    <property type="component" value="Unassembled WGS sequence"/>
</dbReference>
<evidence type="ECO:0000313" key="6">
    <source>
        <dbReference type="EMBL" id="OTQ53850.1"/>
    </source>
</evidence>
<dbReference type="PANTHER" id="PTHR30537">
    <property type="entry name" value="HTH-TYPE TRANSCRIPTIONAL REGULATOR"/>
    <property type="match status" value="1"/>
</dbReference>
<dbReference type="PROSITE" id="PS50931">
    <property type="entry name" value="HTH_LYSR"/>
    <property type="match status" value="1"/>
</dbReference>
<dbReference type="EMBL" id="NASK01000048">
    <property type="protein sequence ID" value="OTQ53850.1"/>
    <property type="molecule type" value="Genomic_DNA"/>
</dbReference>
<protein>
    <submittedName>
        <fullName evidence="6">Colanic acid biosynthesis glycosyltransferase WcaA</fullName>
    </submittedName>
</protein>
<dbReference type="AlphaFoldDB" id="A0A242NXL8"/>
<dbReference type="OrthoDB" id="5526340at2"/>
<comment type="similarity">
    <text evidence="1">Belongs to the LysR transcriptional regulatory family.</text>
</comment>
<feature type="domain" description="HTH lysR-type" evidence="5">
    <location>
        <begin position="17"/>
        <end position="74"/>
    </location>
</feature>
<dbReference type="GO" id="GO:0043565">
    <property type="term" value="F:sequence-specific DNA binding"/>
    <property type="evidence" value="ECO:0007669"/>
    <property type="project" value="TreeGrafter"/>
</dbReference>
<keyword evidence="4" id="KW-0804">Transcription</keyword>
<keyword evidence="2" id="KW-0805">Transcription regulation</keyword>
<dbReference type="GO" id="GO:0003700">
    <property type="term" value="F:DNA-binding transcription factor activity"/>
    <property type="evidence" value="ECO:0007669"/>
    <property type="project" value="InterPro"/>
</dbReference>
<dbReference type="InterPro" id="IPR005119">
    <property type="entry name" value="LysR_subst-bd"/>
</dbReference>
<dbReference type="Gene3D" id="1.10.10.10">
    <property type="entry name" value="Winged helix-like DNA-binding domain superfamily/Winged helix DNA-binding domain"/>
    <property type="match status" value="1"/>
</dbReference>
<evidence type="ECO:0000256" key="4">
    <source>
        <dbReference type="ARBA" id="ARBA00023163"/>
    </source>
</evidence>
<dbReference type="GO" id="GO:0016740">
    <property type="term" value="F:transferase activity"/>
    <property type="evidence" value="ECO:0007669"/>
    <property type="project" value="UniProtKB-KW"/>
</dbReference>
<dbReference type="PANTHER" id="PTHR30537:SF32">
    <property type="entry name" value="HTH-TYPE TRANSCRIPTIONAL REGULATOR DSDC"/>
    <property type="match status" value="1"/>
</dbReference>
<dbReference type="RefSeq" id="WP_086319787.1">
    <property type="nucleotide sequence ID" value="NZ_NASD01000021.1"/>
</dbReference>
<dbReference type="Pfam" id="PF03466">
    <property type="entry name" value="LysR_substrate"/>
    <property type="match status" value="1"/>
</dbReference>
<comment type="caution">
    <text evidence="6">The sequence shown here is derived from an EMBL/GenBank/DDBJ whole genome shotgun (WGS) entry which is preliminary data.</text>
</comment>
<dbReference type="FunFam" id="1.10.10.10:FF:000038">
    <property type="entry name" value="Glycine cleavage system transcriptional activator"/>
    <property type="match status" value="1"/>
</dbReference>
<dbReference type="NCBIfam" id="TIGR02036">
    <property type="entry name" value="dsdC"/>
    <property type="match status" value="1"/>
</dbReference>
<name>A0A242NXL8_9GAMM</name>
<reference evidence="6 7" key="1">
    <citation type="submission" date="2017-03" db="EMBL/GenBank/DDBJ databases">
        <title>Comparative genomics of honeybee gut symbionts reveal geographically distinct and subgroup specific antibiotic resistance.</title>
        <authorList>
            <person name="Ludvigsen J."/>
            <person name="Porcellato D."/>
            <person name="Labee-Lund T.M."/>
            <person name="Amdam G.V."/>
            <person name="Rudi K."/>
        </authorList>
    </citation>
    <scope>NUCLEOTIDE SEQUENCE [LARGE SCALE GENOMIC DNA]</scope>
    <source>
        <strain evidence="6 7">A-4-12</strain>
    </source>
</reference>
<dbReference type="GO" id="GO:0006351">
    <property type="term" value="P:DNA-templated transcription"/>
    <property type="evidence" value="ECO:0007669"/>
    <property type="project" value="TreeGrafter"/>
</dbReference>
<dbReference type="InterPro" id="IPR058163">
    <property type="entry name" value="LysR-type_TF_proteobact-type"/>
</dbReference>
<accession>A0A242NXL8</accession>
<dbReference type="InterPro" id="IPR036388">
    <property type="entry name" value="WH-like_DNA-bd_sf"/>
</dbReference>
<keyword evidence="3" id="KW-0238">DNA-binding</keyword>
<dbReference type="SUPFAM" id="SSF53850">
    <property type="entry name" value="Periplasmic binding protein-like II"/>
    <property type="match status" value="1"/>
</dbReference>
<evidence type="ECO:0000259" key="5">
    <source>
        <dbReference type="PROSITE" id="PS50931"/>
    </source>
</evidence>
<dbReference type="InterPro" id="IPR011781">
    <property type="entry name" value="DsdC"/>
</dbReference>
<gene>
    <name evidence="6" type="ORF">B6D06_00480</name>
</gene>
<dbReference type="Pfam" id="PF00126">
    <property type="entry name" value="HTH_1"/>
    <property type="match status" value="1"/>
</dbReference>
<dbReference type="SUPFAM" id="SSF46785">
    <property type="entry name" value="Winged helix' DNA-binding domain"/>
    <property type="match status" value="1"/>
</dbReference>
<evidence type="ECO:0000256" key="2">
    <source>
        <dbReference type="ARBA" id="ARBA00023015"/>
    </source>
</evidence>
<proteinExistence type="inferred from homology"/>
<evidence type="ECO:0000256" key="1">
    <source>
        <dbReference type="ARBA" id="ARBA00009437"/>
    </source>
</evidence>
<dbReference type="InterPro" id="IPR000847">
    <property type="entry name" value="LysR_HTH_N"/>
</dbReference>
<dbReference type="InterPro" id="IPR036390">
    <property type="entry name" value="WH_DNA-bd_sf"/>
</dbReference>
<dbReference type="PRINTS" id="PR00039">
    <property type="entry name" value="HTHLYSR"/>
</dbReference>
<dbReference type="CDD" id="cd08432">
    <property type="entry name" value="PBP2_GcdR_TrpI_HvrB_AmpR_like"/>
    <property type="match status" value="1"/>
</dbReference>
<dbReference type="Gene3D" id="3.40.190.10">
    <property type="entry name" value="Periplasmic binding protein-like II"/>
    <property type="match status" value="2"/>
</dbReference>
<keyword evidence="6" id="KW-0808">Transferase</keyword>
<dbReference type="NCBIfam" id="NF007491">
    <property type="entry name" value="PRK10086.1"/>
    <property type="match status" value="1"/>
</dbReference>
<evidence type="ECO:0000313" key="7">
    <source>
        <dbReference type="Proteomes" id="UP000194968"/>
    </source>
</evidence>